<dbReference type="AlphaFoldDB" id="A0A4Y9JQV3"/>
<dbReference type="RefSeq" id="WP_135058573.1">
    <property type="nucleotide sequence ID" value="NZ_JADGLC010000034.1"/>
</dbReference>
<proteinExistence type="predicted"/>
<accession>A0A4Y9JQV3</accession>
<gene>
    <name evidence="1" type="ORF">E4T80_11620</name>
</gene>
<protein>
    <submittedName>
        <fullName evidence="1">Uncharacterized protein</fullName>
    </submittedName>
</protein>
<sequence length="75" mass="8587">MRNQPHQINLLKSQIKRLWQPATLINVLHTRTDLDSLEACEIQDALKGISSLLEHQINDIEERLAFILGEEVNNG</sequence>
<evidence type="ECO:0000313" key="2">
    <source>
        <dbReference type="Proteomes" id="UP000297396"/>
    </source>
</evidence>
<dbReference type="OrthoDB" id="5685370at2"/>
<dbReference type="EMBL" id="SPPA01000034">
    <property type="protein sequence ID" value="TFV07948.1"/>
    <property type="molecule type" value="Genomic_DNA"/>
</dbReference>
<comment type="caution">
    <text evidence="1">The sequence shown here is derived from an EMBL/GenBank/DDBJ whole genome shotgun (WGS) entry which is preliminary data.</text>
</comment>
<reference evidence="1 2" key="1">
    <citation type="submission" date="2019-03" db="EMBL/GenBank/DDBJ databases">
        <title>Diversity of the mouse oral microbiome.</title>
        <authorList>
            <person name="Joseph S."/>
            <person name="Aduse-Opoku J."/>
            <person name="Curtis M."/>
            <person name="Wade W."/>
            <person name="Hashim A."/>
        </authorList>
    </citation>
    <scope>NUCLEOTIDE SEQUENCE [LARGE SCALE GENOMIC DNA]</scope>
    <source>
        <strain evidence="1 2">WT12</strain>
    </source>
</reference>
<evidence type="ECO:0000313" key="1">
    <source>
        <dbReference type="EMBL" id="TFV07948.1"/>
    </source>
</evidence>
<dbReference type="Proteomes" id="UP000297396">
    <property type="component" value="Unassembled WGS sequence"/>
</dbReference>
<organism evidence="1 2">
    <name type="scientific">Muribacter muris</name>
    <dbReference type="NCBI Taxonomy" id="67855"/>
    <lineage>
        <taxon>Bacteria</taxon>
        <taxon>Pseudomonadati</taxon>
        <taxon>Pseudomonadota</taxon>
        <taxon>Gammaproteobacteria</taxon>
        <taxon>Pasteurellales</taxon>
        <taxon>Pasteurellaceae</taxon>
        <taxon>Muribacter</taxon>
    </lineage>
</organism>
<name>A0A4Y9JQV3_9PAST</name>